<accession>A0A0F9JIY6</accession>
<sequence length="186" mass="20113">MTTKRIISLALLVFVAWATNAWADHLRIVFTRGEGSVSIVGPAPEFVARFPTEADALAAILAMDVPANAIDVEIVDKATIPTDHWFRNAWTRAVGGGPIDIDMAKARVIQAQKIEIARRLEIDLLRNEENKARLKGQTANADRHATDRTALEAMNFGAIAASITGAANPTALRAIWPAGLPPQDSR</sequence>
<comment type="caution">
    <text evidence="1">The sequence shown here is derived from an EMBL/GenBank/DDBJ whole genome shotgun (WGS) entry which is preliminary data.</text>
</comment>
<gene>
    <name evidence="1" type="ORF">LCGC14_1819420</name>
</gene>
<reference evidence="1" key="1">
    <citation type="journal article" date="2015" name="Nature">
        <title>Complex archaea that bridge the gap between prokaryotes and eukaryotes.</title>
        <authorList>
            <person name="Spang A."/>
            <person name="Saw J.H."/>
            <person name="Jorgensen S.L."/>
            <person name="Zaremba-Niedzwiedzka K."/>
            <person name="Martijn J."/>
            <person name="Lind A.E."/>
            <person name="van Eijk R."/>
            <person name="Schleper C."/>
            <person name="Guy L."/>
            <person name="Ettema T.J."/>
        </authorList>
    </citation>
    <scope>NUCLEOTIDE SEQUENCE</scope>
</reference>
<proteinExistence type="predicted"/>
<name>A0A0F9JIY6_9ZZZZ</name>
<evidence type="ECO:0000313" key="1">
    <source>
        <dbReference type="EMBL" id="KKL98937.1"/>
    </source>
</evidence>
<dbReference type="AlphaFoldDB" id="A0A0F9JIY6"/>
<dbReference type="EMBL" id="LAZR01017794">
    <property type="protein sequence ID" value="KKL98937.1"/>
    <property type="molecule type" value="Genomic_DNA"/>
</dbReference>
<organism evidence="1">
    <name type="scientific">marine sediment metagenome</name>
    <dbReference type="NCBI Taxonomy" id="412755"/>
    <lineage>
        <taxon>unclassified sequences</taxon>
        <taxon>metagenomes</taxon>
        <taxon>ecological metagenomes</taxon>
    </lineage>
</organism>
<protein>
    <submittedName>
        <fullName evidence="1">Uncharacterized protein</fullName>
    </submittedName>
</protein>